<accession>A0A5C3NWC4</accession>
<feature type="domain" description="DUF6533" evidence="2">
    <location>
        <begin position="35"/>
        <end position="80"/>
    </location>
</feature>
<reference evidence="3 4" key="1">
    <citation type="journal article" date="2019" name="Nat. Ecol. Evol.">
        <title>Megaphylogeny resolves global patterns of mushroom evolution.</title>
        <authorList>
            <person name="Varga T."/>
            <person name="Krizsan K."/>
            <person name="Foldi C."/>
            <person name="Dima B."/>
            <person name="Sanchez-Garcia M."/>
            <person name="Sanchez-Ramirez S."/>
            <person name="Szollosi G.J."/>
            <person name="Szarkandi J.G."/>
            <person name="Papp V."/>
            <person name="Albert L."/>
            <person name="Andreopoulos W."/>
            <person name="Angelini C."/>
            <person name="Antonin V."/>
            <person name="Barry K.W."/>
            <person name="Bougher N.L."/>
            <person name="Buchanan P."/>
            <person name="Buyck B."/>
            <person name="Bense V."/>
            <person name="Catcheside P."/>
            <person name="Chovatia M."/>
            <person name="Cooper J."/>
            <person name="Damon W."/>
            <person name="Desjardin D."/>
            <person name="Finy P."/>
            <person name="Geml J."/>
            <person name="Haridas S."/>
            <person name="Hughes K."/>
            <person name="Justo A."/>
            <person name="Karasinski D."/>
            <person name="Kautmanova I."/>
            <person name="Kiss B."/>
            <person name="Kocsube S."/>
            <person name="Kotiranta H."/>
            <person name="LaButti K.M."/>
            <person name="Lechner B.E."/>
            <person name="Liimatainen K."/>
            <person name="Lipzen A."/>
            <person name="Lukacs Z."/>
            <person name="Mihaltcheva S."/>
            <person name="Morgado L.N."/>
            <person name="Niskanen T."/>
            <person name="Noordeloos M.E."/>
            <person name="Ohm R.A."/>
            <person name="Ortiz-Santana B."/>
            <person name="Ovrebo C."/>
            <person name="Racz N."/>
            <person name="Riley R."/>
            <person name="Savchenko A."/>
            <person name="Shiryaev A."/>
            <person name="Soop K."/>
            <person name="Spirin V."/>
            <person name="Szebenyi C."/>
            <person name="Tomsovsky M."/>
            <person name="Tulloss R.E."/>
            <person name="Uehling J."/>
            <person name="Grigoriev I.V."/>
            <person name="Vagvolgyi C."/>
            <person name="Papp T."/>
            <person name="Martin F.M."/>
            <person name="Miettinen O."/>
            <person name="Hibbett D.S."/>
            <person name="Nagy L.G."/>
        </authorList>
    </citation>
    <scope>NUCLEOTIDE SEQUENCE [LARGE SCALE GENOMIC DNA]</scope>
    <source>
        <strain evidence="3 4">HHB13444</strain>
    </source>
</reference>
<feature type="transmembrane region" description="Helical" evidence="1">
    <location>
        <begin position="34"/>
        <end position="52"/>
    </location>
</feature>
<feature type="transmembrane region" description="Helical" evidence="1">
    <location>
        <begin position="99"/>
        <end position="118"/>
    </location>
</feature>
<dbReference type="Pfam" id="PF20151">
    <property type="entry name" value="DUF6533"/>
    <property type="match status" value="1"/>
</dbReference>
<dbReference type="InterPro" id="IPR045340">
    <property type="entry name" value="DUF6533"/>
</dbReference>
<feature type="transmembrane region" description="Helical" evidence="1">
    <location>
        <begin position="224"/>
        <end position="243"/>
    </location>
</feature>
<keyword evidence="1" id="KW-1133">Transmembrane helix</keyword>
<evidence type="ECO:0000313" key="4">
    <source>
        <dbReference type="Proteomes" id="UP000308197"/>
    </source>
</evidence>
<dbReference type="EMBL" id="ML211576">
    <property type="protein sequence ID" value="TFK81654.1"/>
    <property type="molecule type" value="Genomic_DNA"/>
</dbReference>
<sequence length="361" mass="40078">MLAAHPVKYVLGLILGPLRHSNGCDLDSSRQPDAYVALSAIVFFLYDYIITFGREVELFWTRKVTGASVLFFFIRYGTLLYKILDLVVYAPVSDKVCSMLFQAFTMVEILRYLPFAMFAGMRAWALSTNWMLSALVLALSLLPLAVNLARFSYGISGENVPIIGCEGTAADPTPAQVLLWPILSRAGFILADLLLVVITWRSLARGNERTRLSNGKRMTFADILFWNGTLYFVTLFTLNVLHLSFSLPALFNDGISDITVFTDPLSAVLIYRFLLDLQEANQRVVRLDADDPLSTMDSVESLSFVARTMGSLRSTIVPGVLTDEDEDVSMTDVVHGSSIPLEELHECDTRPPAKQHGDLAS</sequence>
<evidence type="ECO:0000313" key="3">
    <source>
        <dbReference type="EMBL" id="TFK81654.1"/>
    </source>
</evidence>
<dbReference type="Proteomes" id="UP000308197">
    <property type="component" value="Unassembled WGS sequence"/>
</dbReference>
<feature type="transmembrane region" description="Helical" evidence="1">
    <location>
        <begin position="64"/>
        <end position="84"/>
    </location>
</feature>
<feature type="transmembrane region" description="Helical" evidence="1">
    <location>
        <begin position="182"/>
        <end position="203"/>
    </location>
</feature>
<evidence type="ECO:0000259" key="2">
    <source>
        <dbReference type="Pfam" id="PF20151"/>
    </source>
</evidence>
<keyword evidence="1" id="KW-0472">Membrane</keyword>
<name>A0A5C3NWC4_9APHY</name>
<keyword evidence="1" id="KW-0812">Transmembrane</keyword>
<organism evidence="3 4">
    <name type="scientific">Polyporus arcularius HHB13444</name>
    <dbReference type="NCBI Taxonomy" id="1314778"/>
    <lineage>
        <taxon>Eukaryota</taxon>
        <taxon>Fungi</taxon>
        <taxon>Dikarya</taxon>
        <taxon>Basidiomycota</taxon>
        <taxon>Agaricomycotina</taxon>
        <taxon>Agaricomycetes</taxon>
        <taxon>Polyporales</taxon>
        <taxon>Polyporaceae</taxon>
        <taxon>Polyporus</taxon>
    </lineage>
</organism>
<dbReference type="AlphaFoldDB" id="A0A5C3NWC4"/>
<feature type="transmembrane region" description="Helical" evidence="1">
    <location>
        <begin position="130"/>
        <end position="149"/>
    </location>
</feature>
<gene>
    <name evidence="3" type="ORF">K466DRAFT_591108</name>
</gene>
<protein>
    <recommendedName>
        <fullName evidence="2">DUF6533 domain-containing protein</fullName>
    </recommendedName>
</protein>
<keyword evidence="4" id="KW-1185">Reference proteome</keyword>
<proteinExistence type="predicted"/>
<evidence type="ECO:0000256" key="1">
    <source>
        <dbReference type="SAM" id="Phobius"/>
    </source>
</evidence>
<dbReference type="InParanoid" id="A0A5C3NWC4"/>